<sequence>MSGYAIGPIPPQVFLNRFLPKNGLPNRRVHKDTFKEVQSTYDGINENYIYLSFAKIMNDKKLCSSCLFIPTISSADEKHARCDVPPYPNIAVYPTGVTDKDWSSMEFFLQVKPEEYFDPYREEFSSDDDGLENPSDVSSRARDELFTYASLQMGHQFRLFTFAVGIYGSRARFFRFDPSACSVSASFNYYENPKMLAEFLLRYNTLTFTQRGFDPTAFPATEEERELYRSHIKDYLVRTERENLRQYSAIGQIGNESFPITKVQVTDLDGSQHWYLICKPSSIPFNLAPCGRFTRGFIAVPAQPPIHDKHYRNNAGDFTISGDQKGRLYWLKDCWRPANGESESSIYRYLAEKNVPNLPEIICGGDVSMDGEIQETENDSFLTNPNAIWRRPTGEIQHMIHHRIVQGLLIPLWYAESAKELLRAGRDALKTMAGAFHDARVLHQDPSVGNIMLTENRSNGTRQSAVLNDWDRAKRIDSDDSVNHHIGTWEFASVELLQDGRAPHEIFDDLESLLWVILFISVRRFKYEGHFLVGMFDESHRPRVPGKSKERSGGLLKSWWLTGDVLTRFNCRPLQTFFVTYRAIHDRRRKKSQLVQESQTQDAKEELERYKAEIQEDLHKLLAFFDDIIDDPSADWSNGDPIPFAVEPKETEEVTSETGKVSIQPVQVRRSKRLRREETENQDDADPPRKRATTTRIGGDGISAPSRQKRAAKVIPRKTYNLRPRRK</sequence>
<dbReference type="InterPro" id="IPR011009">
    <property type="entry name" value="Kinase-like_dom_sf"/>
</dbReference>
<gene>
    <name evidence="3" type="ORF">QCA50_008771</name>
</gene>
<dbReference type="Gene3D" id="1.10.510.10">
    <property type="entry name" value="Transferase(Phosphotransferase) domain 1"/>
    <property type="match status" value="1"/>
</dbReference>
<evidence type="ECO:0000313" key="3">
    <source>
        <dbReference type="EMBL" id="KAK7688398.1"/>
    </source>
</evidence>
<reference evidence="3 4" key="1">
    <citation type="submission" date="2022-09" db="EMBL/GenBank/DDBJ databases">
        <authorList>
            <person name="Palmer J.M."/>
        </authorList>
    </citation>
    <scope>NUCLEOTIDE SEQUENCE [LARGE SCALE GENOMIC DNA]</scope>
    <source>
        <strain evidence="3 4">DSM 7382</strain>
    </source>
</reference>
<proteinExistence type="predicted"/>
<dbReference type="PANTHER" id="PTHR38248">
    <property type="entry name" value="FUNK1 6"/>
    <property type="match status" value="1"/>
</dbReference>
<feature type="region of interest" description="Disordered" evidence="1">
    <location>
        <begin position="649"/>
        <end position="727"/>
    </location>
</feature>
<organism evidence="3 4">
    <name type="scientific">Cerrena zonata</name>
    <dbReference type="NCBI Taxonomy" id="2478898"/>
    <lineage>
        <taxon>Eukaryota</taxon>
        <taxon>Fungi</taxon>
        <taxon>Dikarya</taxon>
        <taxon>Basidiomycota</taxon>
        <taxon>Agaricomycotina</taxon>
        <taxon>Agaricomycetes</taxon>
        <taxon>Polyporales</taxon>
        <taxon>Cerrenaceae</taxon>
        <taxon>Cerrena</taxon>
    </lineage>
</organism>
<feature type="domain" description="Fungal-type protein kinase" evidence="2">
    <location>
        <begin position="328"/>
        <end position="520"/>
    </location>
</feature>
<feature type="compositionally biased region" description="Basic residues" evidence="1">
    <location>
        <begin position="707"/>
        <end position="716"/>
    </location>
</feature>
<evidence type="ECO:0000313" key="4">
    <source>
        <dbReference type="Proteomes" id="UP001385951"/>
    </source>
</evidence>
<dbReference type="SUPFAM" id="SSF56112">
    <property type="entry name" value="Protein kinase-like (PK-like)"/>
    <property type="match status" value="1"/>
</dbReference>
<feature type="domain" description="Fungal-type protein kinase" evidence="2">
    <location>
        <begin position="137"/>
        <end position="221"/>
    </location>
</feature>
<accession>A0AAW0GE86</accession>
<comment type="caution">
    <text evidence="3">The sequence shown here is derived from an EMBL/GenBank/DDBJ whole genome shotgun (WGS) entry which is preliminary data.</text>
</comment>
<evidence type="ECO:0000256" key="1">
    <source>
        <dbReference type="SAM" id="MobiDB-lite"/>
    </source>
</evidence>
<dbReference type="AlphaFoldDB" id="A0AAW0GE86"/>
<name>A0AAW0GE86_9APHY</name>
<protein>
    <recommendedName>
        <fullName evidence="2">Fungal-type protein kinase domain-containing protein</fullName>
    </recommendedName>
</protein>
<dbReference type="PANTHER" id="PTHR38248:SF2">
    <property type="entry name" value="FUNK1 11"/>
    <property type="match status" value="1"/>
</dbReference>
<dbReference type="InterPro" id="IPR040976">
    <property type="entry name" value="Pkinase_fungal"/>
</dbReference>
<dbReference type="Pfam" id="PF17667">
    <property type="entry name" value="Pkinase_fungal"/>
    <property type="match status" value="2"/>
</dbReference>
<keyword evidence="4" id="KW-1185">Reference proteome</keyword>
<evidence type="ECO:0000259" key="2">
    <source>
        <dbReference type="Pfam" id="PF17667"/>
    </source>
</evidence>
<feature type="compositionally biased region" description="Polar residues" evidence="1">
    <location>
        <begin position="656"/>
        <end position="665"/>
    </location>
</feature>
<dbReference type="Proteomes" id="UP001385951">
    <property type="component" value="Unassembled WGS sequence"/>
</dbReference>
<dbReference type="EMBL" id="JASBNA010000011">
    <property type="protein sequence ID" value="KAK7688398.1"/>
    <property type="molecule type" value="Genomic_DNA"/>
</dbReference>